<dbReference type="Pfam" id="PF12697">
    <property type="entry name" value="Abhydrolase_6"/>
    <property type="match status" value="1"/>
</dbReference>
<accession>A0A097ECK8</accession>
<dbReference type="KEGG" id="stax:MC45_01265"/>
<evidence type="ECO:0000313" key="3">
    <source>
        <dbReference type="Proteomes" id="UP000033200"/>
    </source>
</evidence>
<feature type="domain" description="AB hydrolase-1" evidence="1">
    <location>
        <begin position="28"/>
        <end position="249"/>
    </location>
</feature>
<dbReference type="eggNOG" id="COG0596">
    <property type="taxonomic scope" value="Bacteria"/>
</dbReference>
<sequence length="252" mass="26972">MIEISRTTLFADALPIAWYEMGSGRPTLLLHGGAGPGSMMGLATGLAARGRRAIIPVYPGFDGEPRPSWFHRIDDLAIMALALIEWLEIGDVSLIGNSVGGWLAIETGLRRSPRIAEQVIIDAVGLDPTPEGGGIVDPATLPPALLLAHSFHDPSRALVPRDAAAATTMANNQRALRVYAGEPFMHDPSLRGRLSSVNIPTLVLWGESDRIVTPAYGQQFATLIPHARMQSIAAAGHFPQIEQLDDVLAAIR</sequence>
<dbReference type="AlphaFoldDB" id="A0A097ECK8"/>
<name>A0A097ECK8_9SPHN</name>
<dbReference type="SUPFAM" id="SSF53474">
    <property type="entry name" value="alpha/beta-Hydrolases"/>
    <property type="match status" value="1"/>
</dbReference>
<protein>
    <recommendedName>
        <fullName evidence="1">AB hydrolase-1 domain-containing protein</fullName>
    </recommendedName>
</protein>
<dbReference type="InterPro" id="IPR050228">
    <property type="entry name" value="Carboxylesterase_BioH"/>
</dbReference>
<reference evidence="2 3" key="1">
    <citation type="submission" date="2014-09" db="EMBL/GenBank/DDBJ databases">
        <title>Using Illumina technology Improving SMRT sequencing Genome Assembly by RASTools.</title>
        <authorList>
            <person name="Zhou Y."/>
            <person name="Ma T."/>
            <person name="Liu T."/>
        </authorList>
    </citation>
    <scope>NUCLEOTIDE SEQUENCE [LARGE SCALE GENOMIC DNA]</scope>
    <source>
        <strain evidence="2 3">ATCC 55669</strain>
    </source>
</reference>
<dbReference type="PANTHER" id="PTHR43194">
    <property type="entry name" value="HYDROLASE ALPHA/BETA FOLD FAMILY"/>
    <property type="match status" value="1"/>
</dbReference>
<evidence type="ECO:0000259" key="1">
    <source>
        <dbReference type="Pfam" id="PF12697"/>
    </source>
</evidence>
<dbReference type="Gene3D" id="3.40.50.1820">
    <property type="entry name" value="alpha/beta hydrolase"/>
    <property type="match status" value="1"/>
</dbReference>
<dbReference type="STRING" id="1549858.MC45_01265"/>
<evidence type="ECO:0000313" key="2">
    <source>
        <dbReference type="EMBL" id="AIT05273.1"/>
    </source>
</evidence>
<dbReference type="PRINTS" id="PR00111">
    <property type="entry name" value="ABHYDROLASE"/>
</dbReference>
<gene>
    <name evidence="2" type="ORF">MC45_01265</name>
</gene>
<keyword evidence="3" id="KW-1185">Reference proteome</keyword>
<dbReference type="EMBL" id="CP009571">
    <property type="protein sequence ID" value="AIT05273.1"/>
    <property type="molecule type" value="Genomic_DNA"/>
</dbReference>
<organism evidence="2 3">
    <name type="scientific">Sphingomonas taxi</name>
    <dbReference type="NCBI Taxonomy" id="1549858"/>
    <lineage>
        <taxon>Bacteria</taxon>
        <taxon>Pseudomonadati</taxon>
        <taxon>Pseudomonadota</taxon>
        <taxon>Alphaproteobacteria</taxon>
        <taxon>Sphingomonadales</taxon>
        <taxon>Sphingomonadaceae</taxon>
        <taxon>Sphingomonas</taxon>
    </lineage>
</organism>
<dbReference type="HOGENOM" id="CLU_020336_13_2_5"/>
<dbReference type="RefSeq" id="WP_038658573.1">
    <property type="nucleotide sequence ID" value="NZ_CP009571.1"/>
</dbReference>
<dbReference type="PANTHER" id="PTHR43194:SF2">
    <property type="entry name" value="PEROXISOMAL MEMBRANE PROTEIN LPX1"/>
    <property type="match status" value="1"/>
</dbReference>
<proteinExistence type="predicted"/>
<dbReference type="Proteomes" id="UP000033200">
    <property type="component" value="Chromosome"/>
</dbReference>
<dbReference type="InterPro" id="IPR029058">
    <property type="entry name" value="AB_hydrolase_fold"/>
</dbReference>
<dbReference type="InterPro" id="IPR000073">
    <property type="entry name" value="AB_hydrolase_1"/>
</dbReference>